<dbReference type="Proteomes" id="UP000186817">
    <property type="component" value="Unassembled WGS sequence"/>
</dbReference>
<reference evidence="1 2" key="1">
    <citation type="submission" date="2016-02" db="EMBL/GenBank/DDBJ databases">
        <title>Genome analysis of coral dinoflagellate symbionts highlights evolutionary adaptations to a symbiotic lifestyle.</title>
        <authorList>
            <person name="Aranda M."/>
            <person name="Li Y."/>
            <person name="Liew Y.J."/>
            <person name="Baumgarten S."/>
            <person name="Simakov O."/>
            <person name="Wilson M."/>
            <person name="Piel J."/>
            <person name="Ashoor H."/>
            <person name="Bougouffa S."/>
            <person name="Bajic V.B."/>
            <person name="Ryu T."/>
            <person name="Ravasi T."/>
            <person name="Bayer T."/>
            <person name="Micklem G."/>
            <person name="Kim H."/>
            <person name="Bhak J."/>
            <person name="Lajeunesse T.C."/>
            <person name="Voolstra C.R."/>
        </authorList>
    </citation>
    <scope>NUCLEOTIDE SEQUENCE [LARGE SCALE GENOMIC DNA]</scope>
    <source>
        <strain evidence="1 2">CCMP2467</strain>
    </source>
</reference>
<comment type="caution">
    <text evidence="1">The sequence shown here is derived from an EMBL/GenBank/DDBJ whole genome shotgun (WGS) entry which is preliminary data.</text>
</comment>
<sequence>MNAGMFFIFLQENATRYFPPTFTYWSVWDELGML</sequence>
<name>A0A1Q9BSR6_SYMMI</name>
<accession>A0A1Q9BSR6</accession>
<feature type="non-terminal residue" evidence="1">
    <location>
        <position position="34"/>
    </location>
</feature>
<evidence type="ECO:0000313" key="1">
    <source>
        <dbReference type="EMBL" id="OLP73719.1"/>
    </source>
</evidence>
<dbReference type="EMBL" id="LSRX01004902">
    <property type="protein sequence ID" value="OLP73719.1"/>
    <property type="molecule type" value="Genomic_DNA"/>
</dbReference>
<evidence type="ECO:0000313" key="2">
    <source>
        <dbReference type="Proteomes" id="UP000186817"/>
    </source>
</evidence>
<dbReference type="AlphaFoldDB" id="A0A1Q9BSR6"/>
<gene>
    <name evidence="1" type="ORF">AK812_SmicGene46950</name>
</gene>
<organism evidence="1 2">
    <name type="scientific">Symbiodinium microadriaticum</name>
    <name type="common">Dinoflagellate</name>
    <name type="synonym">Zooxanthella microadriatica</name>
    <dbReference type="NCBI Taxonomy" id="2951"/>
    <lineage>
        <taxon>Eukaryota</taxon>
        <taxon>Sar</taxon>
        <taxon>Alveolata</taxon>
        <taxon>Dinophyceae</taxon>
        <taxon>Suessiales</taxon>
        <taxon>Symbiodiniaceae</taxon>
        <taxon>Symbiodinium</taxon>
    </lineage>
</organism>
<keyword evidence="2" id="KW-1185">Reference proteome</keyword>
<proteinExistence type="predicted"/>
<protein>
    <submittedName>
        <fullName evidence="1">Uncharacterized protein</fullName>
    </submittedName>
</protein>